<keyword evidence="1" id="KW-0472">Membrane</keyword>
<organism evidence="2 3">
    <name type="scientific">Waltera acetigignens</name>
    <dbReference type="NCBI Taxonomy" id="2981769"/>
    <lineage>
        <taxon>Bacteria</taxon>
        <taxon>Bacillati</taxon>
        <taxon>Bacillota</taxon>
        <taxon>Clostridia</taxon>
        <taxon>Lachnospirales</taxon>
        <taxon>Lachnospiraceae</taxon>
        <taxon>Waltera</taxon>
    </lineage>
</organism>
<comment type="caution">
    <text evidence="2">The sequence shown here is derived from an EMBL/GenBank/DDBJ whole genome shotgun (WGS) entry which is preliminary data.</text>
</comment>
<dbReference type="EMBL" id="JAJEPV010000006">
    <property type="protein sequence ID" value="MCC2118746.1"/>
    <property type="molecule type" value="Genomic_DNA"/>
</dbReference>
<protein>
    <submittedName>
        <fullName evidence="2">Holin-like toxin</fullName>
    </submittedName>
</protein>
<gene>
    <name evidence="2" type="ORF">LKD75_03920</name>
</gene>
<keyword evidence="1" id="KW-1133">Transmembrane helix</keyword>
<evidence type="ECO:0000313" key="2">
    <source>
        <dbReference type="EMBL" id="MCC2118746.1"/>
    </source>
</evidence>
<feature type="transmembrane region" description="Helical" evidence="1">
    <location>
        <begin position="6"/>
        <end position="22"/>
    </location>
</feature>
<sequence length="30" mass="3530">MYEVLNLLFLDGTFLIALLAYIDSRVNKRK</sequence>
<evidence type="ECO:0000256" key="1">
    <source>
        <dbReference type="SAM" id="Phobius"/>
    </source>
</evidence>
<dbReference type="AlphaFoldDB" id="A0AAE3A1J9"/>
<keyword evidence="3" id="KW-1185">Reference proteome</keyword>
<dbReference type="Proteomes" id="UP001197795">
    <property type="component" value="Unassembled WGS sequence"/>
</dbReference>
<keyword evidence="1" id="KW-0812">Transmembrane</keyword>
<name>A0AAE3A1J9_9FIRM</name>
<reference evidence="2 3" key="1">
    <citation type="submission" date="2021-10" db="EMBL/GenBank/DDBJ databases">
        <title>Anaerobic single-cell dispensing facilitates the cultivation of human gut bacteria.</title>
        <authorList>
            <person name="Afrizal A."/>
        </authorList>
    </citation>
    <scope>NUCLEOTIDE SEQUENCE [LARGE SCALE GENOMIC DNA]</scope>
    <source>
        <strain evidence="2 3">CLA-AA-H273</strain>
    </source>
</reference>
<dbReference type="RefSeq" id="WP_227732650.1">
    <property type="nucleotide sequence ID" value="NZ_JAJEPV010000006.1"/>
</dbReference>
<proteinExistence type="predicted"/>
<dbReference type="InterPro" id="IPR031616">
    <property type="entry name" value="BsrE-like"/>
</dbReference>
<evidence type="ECO:0000313" key="3">
    <source>
        <dbReference type="Proteomes" id="UP001197795"/>
    </source>
</evidence>
<dbReference type="Pfam" id="PF16935">
    <property type="entry name" value="Hol_Tox"/>
    <property type="match status" value="1"/>
</dbReference>
<accession>A0AAE3A1J9</accession>